<dbReference type="GO" id="GO:0016020">
    <property type="term" value="C:membrane"/>
    <property type="evidence" value="ECO:0007669"/>
    <property type="project" value="InterPro"/>
</dbReference>
<evidence type="ECO:0000313" key="4">
    <source>
        <dbReference type="EMBL" id="SFQ10040.1"/>
    </source>
</evidence>
<reference evidence="4 5" key="1">
    <citation type="submission" date="2016-10" db="EMBL/GenBank/DDBJ databases">
        <authorList>
            <person name="de Groot N.N."/>
        </authorList>
    </citation>
    <scope>NUCLEOTIDE SEQUENCE [LARGE SCALE GENOMIC DNA]</scope>
    <source>
        <strain evidence="4 5">DSM 20678</strain>
    </source>
</reference>
<feature type="region of interest" description="Disordered" evidence="1">
    <location>
        <begin position="23"/>
        <end position="84"/>
    </location>
</feature>
<evidence type="ECO:0000313" key="5">
    <source>
        <dbReference type="Proteomes" id="UP000198577"/>
    </source>
</evidence>
<keyword evidence="5" id="KW-1185">Reference proteome</keyword>
<evidence type="ECO:0000256" key="2">
    <source>
        <dbReference type="SAM" id="SignalP"/>
    </source>
</evidence>
<dbReference type="RefSeq" id="WP_025748076.1">
    <property type="nucleotide sequence ID" value="NZ_FOXR01000012.1"/>
</dbReference>
<proteinExistence type="predicted"/>
<dbReference type="GO" id="GO:0010181">
    <property type="term" value="F:FMN binding"/>
    <property type="evidence" value="ECO:0007669"/>
    <property type="project" value="InterPro"/>
</dbReference>
<dbReference type="Gene3D" id="3.90.1010.20">
    <property type="match status" value="1"/>
</dbReference>
<evidence type="ECO:0000256" key="1">
    <source>
        <dbReference type="SAM" id="MobiDB-lite"/>
    </source>
</evidence>
<keyword evidence="4" id="KW-0449">Lipoprotein</keyword>
<dbReference type="PROSITE" id="PS51257">
    <property type="entry name" value="PROKAR_LIPOPROTEIN"/>
    <property type="match status" value="1"/>
</dbReference>
<name>A0A1I5VRG7_9FIRM</name>
<feature type="domain" description="FMN-binding" evidence="3">
    <location>
        <begin position="82"/>
        <end position="173"/>
    </location>
</feature>
<dbReference type="STRING" id="937334.SAMN05444406_11236"/>
<sequence length="176" mass="19357">MKKLLSMGLIVLLTIALLTACGGGTANDSNEKEQAAPNDSATEEQGATGDQEQEDADEKGAETAAYKDGTYKAEEPEFDDHGWKGQIEIKVEGGKITEVNYDEVNQEGKKKSEDTEYHKRFKEQKNVDLLDAYETLKKDLVEKQDPDAVDTYTGATGTTEKFKTLAKEALKEAQSK</sequence>
<feature type="compositionally biased region" description="Basic and acidic residues" evidence="1">
    <location>
        <begin position="69"/>
        <end position="84"/>
    </location>
</feature>
<dbReference type="Pfam" id="PF04205">
    <property type="entry name" value="FMN_bind"/>
    <property type="match status" value="1"/>
</dbReference>
<gene>
    <name evidence="4" type="ORF">SAMN05444406_11236</name>
</gene>
<accession>A0A1I5VRG7</accession>
<organism evidence="4 5">
    <name type="scientific">Caldicoprobacter faecalis</name>
    <dbReference type="NCBI Taxonomy" id="937334"/>
    <lineage>
        <taxon>Bacteria</taxon>
        <taxon>Bacillati</taxon>
        <taxon>Bacillota</taxon>
        <taxon>Clostridia</taxon>
        <taxon>Caldicoprobacterales</taxon>
        <taxon>Caldicoprobacteraceae</taxon>
        <taxon>Caldicoprobacter</taxon>
    </lineage>
</organism>
<feature type="chain" id="PRO_5011533262" evidence="2">
    <location>
        <begin position="27"/>
        <end position="176"/>
    </location>
</feature>
<evidence type="ECO:0000259" key="3">
    <source>
        <dbReference type="SMART" id="SM00900"/>
    </source>
</evidence>
<feature type="compositionally biased region" description="Polar residues" evidence="1">
    <location>
        <begin position="37"/>
        <end position="50"/>
    </location>
</feature>
<dbReference type="EMBL" id="FOXR01000012">
    <property type="protein sequence ID" value="SFQ10040.1"/>
    <property type="molecule type" value="Genomic_DNA"/>
</dbReference>
<dbReference type="OrthoDB" id="384237at2"/>
<dbReference type="Proteomes" id="UP000198577">
    <property type="component" value="Unassembled WGS sequence"/>
</dbReference>
<dbReference type="AlphaFoldDB" id="A0A1I5VRG7"/>
<feature type="signal peptide" evidence="2">
    <location>
        <begin position="1"/>
        <end position="26"/>
    </location>
</feature>
<dbReference type="InterPro" id="IPR007329">
    <property type="entry name" value="FMN-bd"/>
</dbReference>
<dbReference type="SMART" id="SM00900">
    <property type="entry name" value="FMN_bind"/>
    <property type="match status" value="1"/>
</dbReference>
<protein>
    <submittedName>
        <fullName evidence="4">Major membrane immunogen, membrane-anchored lipoprotein</fullName>
    </submittedName>
</protein>
<keyword evidence="2" id="KW-0732">Signal</keyword>